<reference evidence="1" key="1">
    <citation type="submission" date="2014-11" db="EMBL/GenBank/DDBJ databases">
        <authorList>
            <person name="Amaro Gonzalez C."/>
        </authorList>
    </citation>
    <scope>NUCLEOTIDE SEQUENCE</scope>
</reference>
<evidence type="ECO:0000313" key="1">
    <source>
        <dbReference type="EMBL" id="JAH14395.1"/>
    </source>
</evidence>
<organism evidence="1">
    <name type="scientific">Anguilla anguilla</name>
    <name type="common">European freshwater eel</name>
    <name type="synonym">Muraena anguilla</name>
    <dbReference type="NCBI Taxonomy" id="7936"/>
    <lineage>
        <taxon>Eukaryota</taxon>
        <taxon>Metazoa</taxon>
        <taxon>Chordata</taxon>
        <taxon>Craniata</taxon>
        <taxon>Vertebrata</taxon>
        <taxon>Euteleostomi</taxon>
        <taxon>Actinopterygii</taxon>
        <taxon>Neopterygii</taxon>
        <taxon>Teleostei</taxon>
        <taxon>Anguilliformes</taxon>
        <taxon>Anguillidae</taxon>
        <taxon>Anguilla</taxon>
    </lineage>
</organism>
<reference evidence="1" key="2">
    <citation type="journal article" date="2015" name="Fish Shellfish Immunol.">
        <title>Early steps in the European eel (Anguilla anguilla)-Vibrio vulnificus interaction in the gills: Role of the RtxA13 toxin.</title>
        <authorList>
            <person name="Callol A."/>
            <person name="Pajuelo D."/>
            <person name="Ebbesson L."/>
            <person name="Teles M."/>
            <person name="MacKenzie S."/>
            <person name="Amaro C."/>
        </authorList>
    </citation>
    <scope>NUCLEOTIDE SEQUENCE</scope>
</reference>
<accession>A0A0E9QDJ7</accession>
<sequence length="32" mass="3406">MTTSNPKRGLTSTVCSSIPDSLSQSFLQNACM</sequence>
<name>A0A0E9QDJ7_ANGAN</name>
<dbReference type="EMBL" id="GBXM01094182">
    <property type="protein sequence ID" value="JAH14395.1"/>
    <property type="molecule type" value="Transcribed_RNA"/>
</dbReference>
<dbReference type="AlphaFoldDB" id="A0A0E9QDJ7"/>
<protein>
    <submittedName>
        <fullName evidence="1">Uncharacterized protein</fullName>
    </submittedName>
</protein>
<proteinExistence type="predicted"/>